<feature type="coiled-coil region" evidence="5">
    <location>
        <begin position="373"/>
        <end position="400"/>
    </location>
</feature>
<protein>
    <submittedName>
        <fullName evidence="8">Transcription factor GTE9-like</fullName>
    </submittedName>
</protein>
<dbReference type="InterPro" id="IPR001487">
    <property type="entry name" value="Bromodomain"/>
</dbReference>
<feature type="compositionally biased region" description="Low complexity" evidence="6">
    <location>
        <begin position="129"/>
        <end position="138"/>
    </location>
</feature>
<name>A0A2P6TV77_CHLSO</name>
<evidence type="ECO:0000313" key="9">
    <source>
        <dbReference type="Proteomes" id="UP000239899"/>
    </source>
</evidence>
<evidence type="ECO:0000256" key="3">
    <source>
        <dbReference type="ARBA" id="ARBA00023242"/>
    </source>
</evidence>
<dbReference type="SUPFAM" id="SSF47370">
    <property type="entry name" value="Bromodomain"/>
    <property type="match status" value="1"/>
</dbReference>
<dbReference type="PANTHER" id="PTHR45915:SF2">
    <property type="entry name" value="TOUTATIS, ISOFORM E"/>
    <property type="match status" value="1"/>
</dbReference>
<feature type="region of interest" description="Disordered" evidence="6">
    <location>
        <begin position="58"/>
        <end position="81"/>
    </location>
</feature>
<feature type="compositionally biased region" description="Basic and acidic residues" evidence="6">
    <location>
        <begin position="109"/>
        <end position="128"/>
    </location>
</feature>
<feature type="compositionally biased region" description="Low complexity" evidence="6">
    <location>
        <begin position="146"/>
        <end position="194"/>
    </location>
</feature>
<accession>A0A2P6TV77</accession>
<feature type="compositionally biased region" description="Low complexity" evidence="6">
    <location>
        <begin position="20"/>
        <end position="36"/>
    </location>
</feature>
<comment type="subcellular location">
    <subcellularLocation>
        <location evidence="1">Nucleus</location>
    </subcellularLocation>
</comment>
<organism evidence="8 9">
    <name type="scientific">Chlorella sorokiniana</name>
    <name type="common">Freshwater green alga</name>
    <dbReference type="NCBI Taxonomy" id="3076"/>
    <lineage>
        <taxon>Eukaryota</taxon>
        <taxon>Viridiplantae</taxon>
        <taxon>Chlorophyta</taxon>
        <taxon>core chlorophytes</taxon>
        <taxon>Trebouxiophyceae</taxon>
        <taxon>Chlorellales</taxon>
        <taxon>Chlorellaceae</taxon>
        <taxon>Chlorella clade</taxon>
        <taxon>Chlorella</taxon>
    </lineage>
</organism>
<evidence type="ECO:0000259" key="7">
    <source>
        <dbReference type="PROSITE" id="PS50014"/>
    </source>
</evidence>
<feature type="region of interest" description="Disordered" evidence="6">
    <location>
        <begin position="1"/>
        <end position="36"/>
    </location>
</feature>
<dbReference type="STRING" id="3076.A0A2P6TV77"/>
<evidence type="ECO:0000313" key="8">
    <source>
        <dbReference type="EMBL" id="PRW57969.1"/>
    </source>
</evidence>
<evidence type="ECO:0000256" key="4">
    <source>
        <dbReference type="PROSITE-ProRule" id="PRU00035"/>
    </source>
</evidence>
<dbReference type="SMART" id="SM00297">
    <property type="entry name" value="BROMO"/>
    <property type="match status" value="1"/>
</dbReference>
<comment type="caution">
    <text evidence="8">The sequence shown here is derived from an EMBL/GenBank/DDBJ whole genome shotgun (WGS) entry which is preliminary data.</text>
</comment>
<dbReference type="PROSITE" id="PS50014">
    <property type="entry name" value="BROMODOMAIN_2"/>
    <property type="match status" value="1"/>
</dbReference>
<dbReference type="Pfam" id="PF00439">
    <property type="entry name" value="Bromodomain"/>
    <property type="match status" value="1"/>
</dbReference>
<dbReference type="EMBL" id="LHPG02000006">
    <property type="protein sequence ID" value="PRW57969.1"/>
    <property type="molecule type" value="Genomic_DNA"/>
</dbReference>
<feature type="compositionally biased region" description="Acidic residues" evidence="6">
    <location>
        <begin position="221"/>
        <end position="230"/>
    </location>
</feature>
<dbReference type="InterPro" id="IPR036427">
    <property type="entry name" value="Bromodomain-like_sf"/>
</dbReference>
<dbReference type="CDD" id="cd04369">
    <property type="entry name" value="Bromodomain"/>
    <property type="match status" value="1"/>
</dbReference>
<proteinExistence type="predicted"/>
<gene>
    <name evidence="8" type="ORF">C2E21_3352</name>
</gene>
<reference evidence="8 9" key="1">
    <citation type="journal article" date="2018" name="Plant J.">
        <title>Genome sequences of Chlorella sorokiniana UTEX 1602 and Micractinium conductrix SAG 241.80: implications to maltose excretion by a green alga.</title>
        <authorList>
            <person name="Arriola M.B."/>
            <person name="Velmurugan N."/>
            <person name="Zhang Y."/>
            <person name="Plunkett M.H."/>
            <person name="Hondzo H."/>
            <person name="Barney B.M."/>
        </authorList>
    </citation>
    <scope>NUCLEOTIDE SEQUENCE [LARGE SCALE GENOMIC DNA]</scope>
    <source>
        <strain evidence="9">UTEX 1602</strain>
    </source>
</reference>
<keyword evidence="2 4" id="KW-0103">Bromodomain</keyword>
<dbReference type="PANTHER" id="PTHR45915">
    <property type="entry name" value="TRANSCRIPTION INTERMEDIARY FACTOR"/>
    <property type="match status" value="1"/>
</dbReference>
<evidence type="ECO:0000256" key="5">
    <source>
        <dbReference type="SAM" id="Coils"/>
    </source>
</evidence>
<feature type="domain" description="Bromo" evidence="7">
    <location>
        <begin position="273"/>
        <end position="342"/>
    </location>
</feature>
<dbReference type="GO" id="GO:0005634">
    <property type="term" value="C:nucleus"/>
    <property type="evidence" value="ECO:0007669"/>
    <property type="project" value="UniProtKB-SubCell"/>
</dbReference>
<keyword evidence="3" id="KW-0539">Nucleus</keyword>
<dbReference type="Proteomes" id="UP000239899">
    <property type="component" value="Unassembled WGS sequence"/>
</dbReference>
<dbReference type="AlphaFoldDB" id="A0A2P6TV77"/>
<evidence type="ECO:0000256" key="6">
    <source>
        <dbReference type="SAM" id="MobiDB-lite"/>
    </source>
</evidence>
<sequence length="538" mass="60455">MEEDAAPYEPPPGAAQDSEGMLVAAPGAPLPAGGPRLPDSCKRLLKDLAEEMLLMHSRQETAEQRAEQAEKKLTRRGVSEGAAADVLRRQAAASAAQADALQLQLEEAQRQVEQERRLRQAAERRVAELEQQLAAARPQGRRQRQEQQQPAQQQQQARPDADARQVGLAMLAGGRGGAASPQRQQQQQQQRQQQPVDRPMPPEQPGPDLLLRLADAGQDGWEGEEEEEGGEGLRRRGGRRGAGAVAGAVTLKPGETAQQWLNRHIVAYVGTLARERDFRPFEKPVPRTTPDYHRLVKKPMDLATVKIKAQRQQYTSPREFRADLLLIVNNAKFYNESQKHPVHQAADRLHDYLHKPHSFFNKVEGDFKQAETAEVLNEQRAAQEVELEQEEAQLAHSVQEGSNIAVYAGEDDINGNRYYLLQALGRSRKLRGEDTDDFGTTYEKGEEVIEGHYYDYWVGPDGGWDRRGGRRPYYLQDDRRALVPASSLLMVDFEMQEREEPEMSPFDGAEQAVYDVTPDLHKQLKRAIKRYTAEPAVA</sequence>
<dbReference type="GO" id="GO:0000785">
    <property type="term" value="C:chromatin"/>
    <property type="evidence" value="ECO:0007669"/>
    <property type="project" value="TreeGrafter"/>
</dbReference>
<feature type="compositionally biased region" description="Basic and acidic residues" evidence="6">
    <location>
        <begin position="58"/>
        <end position="72"/>
    </location>
</feature>
<dbReference type="Gene3D" id="1.20.920.10">
    <property type="entry name" value="Bromodomain-like"/>
    <property type="match status" value="1"/>
</dbReference>
<keyword evidence="5" id="KW-0175">Coiled coil</keyword>
<evidence type="ECO:0000256" key="2">
    <source>
        <dbReference type="ARBA" id="ARBA00023117"/>
    </source>
</evidence>
<evidence type="ECO:0000256" key="1">
    <source>
        <dbReference type="ARBA" id="ARBA00004123"/>
    </source>
</evidence>
<feature type="region of interest" description="Disordered" evidence="6">
    <location>
        <begin position="109"/>
        <end position="241"/>
    </location>
</feature>
<keyword evidence="9" id="KW-1185">Reference proteome</keyword>
<dbReference type="OrthoDB" id="21449at2759"/>